<reference evidence="1 2" key="1">
    <citation type="submission" date="2023-03" db="EMBL/GenBank/DDBJ databases">
        <title>Description of Hydrogenimonas sp. ISO32.</title>
        <authorList>
            <person name="Mino S."/>
            <person name="Fukazawa S."/>
            <person name="Sawabe T."/>
        </authorList>
    </citation>
    <scope>NUCLEOTIDE SEQUENCE [LARGE SCALE GENOMIC DNA]</scope>
    <source>
        <strain evidence="1 2">ISO32</strain>
    </source>
</reference>
<keyword evidence="2" id="KW-1185">Reference proteome</keyword>
<organism evidence="1 2">
    <name type="scientific">Hydrogenimonas cancrithermarum</name>
    <dbReference type="NCBI Taxonomy" id="2993563"/>
    <lineage>
        <taxon>Bacteria</taxon>
        <taxon>Pseudomonadati</taxon>
        <taxon>Campylobacterota</taxon>
        <taxon>Epsilonproteobacteria</taxon>
        <taxon>Campylobacterales</taxon>
        <taxon>Hydrogenimonadaceae</taxon>
        <taxon>Hydrogenimonas</taxon>
    </lineage>
</organism>
<proteinExistence type="predicted"/>
<sequence>MMHRDLVYLVQTDTTAGFLSCSAERLALIKERPRRKPFLKALAHFSDIQNIGRVPAIHRAMVRRSKKRSFILPNGESFRVVHERHKAFIEKFGWCFTTSANRHGESFDEAYARKMCDVVVESIEGFSAKEPSGIWRLHRTGKVKIR</sequence>
<name>A0ABN6WWZ8_9BACT</name>
<evidence type="ECO:0000313" key="1">
    <source>
        <dbReference type="EMBL" id="BDY13760.1"/>
    </source>
</evidence>
<dbReference type="SUPFAM" id="SSF55821">
    <property type="entry name" value="YrdC/RibB"/>
    <property type="match status" value="1"/>
</dbReference>
<evidence type="ECO:0000313" key="2">
    <source>
        <dbReference type="Proteomes" id="UP001321445"/>
    </source>
</evidence>
<accession>A0ABN6WWZ8</accession>
<evidence type="ECO:0008006" key="3">
    <source>
        <dbReference type="Google" id="ProtNLM"/>
    </source>
</evidence>
<dbReference type="EMBL" id="AP027370">
    <property type="protein sequence ID" value="BDY13760.1"/>
    <property type="molecule type" value="Genomic_DNA"/>
</dbReference>
<dbReference type="Proteomes" id="UP001321445">
    <property type="component" value="Chromosome"/>
</dbReference>
<protein>
    <recommendedName>
        <fullName evidence="3">Sua5 YciO YrdC YwlC family protein</fullName>
    </recommendedName>
</protein>
<gene>
    <name evidence="1" type="ORF">HCR_20720</name>
</gene>
<dbReference type="InterPro" id="IPR017945">
    <property type="entry name" value="DHBP_synth_RibB-like_a/b_dom"/>
</dbReference>